<keyword evidence="2" id="KW-0677">Repeat</keyword>
<dbReference type="SMART" id="SM00612">
    <property type="entry name" value="Kelch"/>
    <property type="match status" value="3"/>
</dbReference>
<evidence type="ECO:0000256" key="1">
    <source>
        <dbReference type="ARBA" id="ARBA00022441"/>
    </source>
</evidence>
<dbReference type="InterPro" id="IPR011705">
    <property type="entry name" value="BACK"/>
</dbReference>
<reference evidence="5 6" key="1">
    <citation type="journal article" date="2023" name="Sci. Data">
        <title>Genome assembly of the Korean intertidal mud-creeper Batillaria attramentaria.</title>
        <authorList>
            <person name="Patra A.K."/>
            <person name="Ho P.T."/>
            <person name="Jun S."/>
            <person name="Lee S.J."/>
            <person name="Kim Y."/>
            <person name="Won Y.J."/>
        </authorList>
    </citation>
    <scope>NUCLEOTIDE SEQUENCE [LARGE SCALE GENOMIC DNA]</scope>
    <source>
        <strain evidence="5">Wonlab-2016</strain>
    </source>
</reference>
<dbReference type="Pfam" id="PF01344">
    <property type="entry name" value="Kelch_1"/>
    <property type="match status" value="1"/>
</dbReference>
<evidence type="ECO:0000256" key="3">
    <source>
        <dbReference type="SAM" id="MobiDB-lite"/>
    </source>
</evidence>
<protein>
    <recommendedName>
        <fullName evidence="4">BTB domain-containing protein</fullName>
    </recommendedName>
</protein>
<sequence length="762" mass="85377">MDFLPLHESCFSFQPERTEFNNKVLAGLQGGFNHLYSHGLLFDLTVAIGEDTFECHRFMLAAASDFFKASLTSPWCESSSRLVRLDHCDVTPDSFRHLLDILYKGEDVVTMTTAQEILKMAIFLQIKFLQDDVKAYLSDNMNTDTCIGIWQFAELYDLTQLAQKAADLAVNQFALVSICEEFLDIRKTFLLILLSSVTSSTFTSTKLSENARQMDCLFYGILRWVEVDADSRKTHLPELLPFVCFPQLTPGCLDKAVAYLNHPLRDFMFDYVEEALSYKLTGKMEENKVVQRQILARQNKLIECPDIQRHVVLVGGEGGASDTKTMLELTSFPVGSEDSPLYRLKSAPDGLGVNFATCVWRNELYVSGGFDQSRLFAVYKPGDNQWDILPQMLKGREKHCMAALNWNVYVIGGLEQGCLVEKVPASDVVVYSVKKKTWTHFGRLAVAVSDTTAAVLGHRIYVFGGQDARGKNTDMVQCIDTLSGHVYTAGCLPAPSSGARAVSDGGTIYIATAQGKVLEMKENFVLADEREREARPEKSGPVSLGKASDVSAADVSDKPSPTVGFDEVGRFPARHDFGAYVHDGELVVCGGKRHPFSTIPCHDQMGVHQKRGKLSHKQQTLVNGRSGFGVHVLYVPEEFLVEECTYSQGTMRFSFEPALTNTSLSSNRKTIGKFQWYWNVRLEEPHLQLYLHMVTDRKRNEHVNTHFTAKLVPTNEIFEIADSLDYVFSDQKGSGYGWPTFEPLEVRICQTELSLILSDCRI</sequence>
<dbReference type="EMBL" id="JACVVK020000624">
    <property type="protein sequence ID" value="KAK7462091.1"/>
    <property type="molecule type" value="Genomic_DNA"/>
</dbReference>
<gene>
    <name evidence="5" type="ORF">BaRGS_00038501</name>
</gene>
<evidence type="ECO:0000313" key="5">
    <source>
        <dbReference type="EMBL" id="KAK7462091.1"/>
    </source>
</evidence>
<proteinExistence type="predicted"/>
<dbReference type="Proteomes" id="UP001519460">
    <property type="component" value="Unassembled WGS sequence"/>
</dbReference>
<accession>A0ABD0J603</accession>
<feature type="region of interest" description="Disordered" evidence="3">
    <location>
        <begin position="528"/>
        <end position="564"/>
    </location>
</feature>
<dbReference type="Pfam" id="PF07707">
    <property type="entry name" value="BACK"/>
    <property type="match status" value="1"/>
</dbReference>
<dbReference type="AlphaFoldDB" id="A0ABD0J603"/>
<dbReference type="Gene3D" id="3.30.710.10">
    <property type="entry name" value="Potassium Channel Kv1.1, Chain A"/>
    <property type="match status" value="1"/>
</dbReference>
<feature type="domain" description="BTB" evidence="4">
    <location>
        <begin position="42"/>
        <end position="111"/>
    </location>
</feature>
<dbReference type="PROSITE" id="PS50097">
    <property type="entry name" value="BTB"/>
    <property type="match status" value="1"/>
</dbReference>
<evidence type="ECO:0000256" key="2">
    <source>
        <dbReference type="ARBA" id="ARBA00022737"/>
    </source>
</evidence>
<evidence type="ECO:0000313" key="6">
    <source>
        <dbReference type="Proteomes" id="UP001519460"/>
    </source>
</evidence>
<dbReference type="Gene3D" id="1.25.40.420">
    <property type="match status" value="1"/>
</dbReference>
<dbReference type="CDD" id="cd00121">
    <property type="entry name" value="MATH"/>
    <property type="match status" value="1"/>
</dbReference>
<name>A0ABD0J603_9CAEN</name>
<dbReference type="SMART" id="SM00875">
    <property type="entry name" value="BACK"/>
    <property type="match status" value="1"/>
</dbReference>
<dbReference type="InterPro" id="IPR006652">
    <property type="entry name" value="Kelch_1"/>
</dbReference>
<keyword evidence="6" id="KW-1185">Reference proteome</keyword>
<dbReference type="InterPro" id="IPR011333">
    <property type="entry name" value="SKP1/BTB/POZ_sf"/>
</dbReference>
<feature type="compositionally biased region" description="Basic and acidic residues" evidence="3">
    <location>
        <begin position="528"/>
        <end position="538"/>
    </location>
</feature>
<dbReference type="SUPFAM" id="SSF117281">
    <property type="entry name" value="Kelch motif"/>
    <property type="match status" value="1"/>
</dbReference>
<dbReference type="Pfam" id="PF00917">
    <property type="entry name" value="MATH"/>
    <property type="match status" value="1"/>
</dbReference>
<dbReference type="CDD" id="cd18186">
    <property type="entry name" value="BTB_POZ_ZBTB_KLHL-like"/>
    <property type="match status" value="1"/>
</dbReference>
<dbReference type="Pfam" id="PF00651">
    <property type="entry name" value="BTB"/>
    <property type="match status" value="1"/>
</dbReference>
<dbReference type="PANTHER" id="PTHR45632">
    <property type="entry name" value="LD33804P"/>
    <property type="match status" value="1"/>
</dbReference>
<keyword evidence="1" id="KW-0880">Kelch repeat</keyword>
<dbReference type="SUPFAM" id="SSF54695">
    <property type="entry name" value="POZ domain"/>
    <property type="match status" value="1"/>
</dbReference>
<dbReference type="PANTHER" id="PTHR45632:SF3">
    <property type="entry name" value="KELCH-LIKE PROTEIN 32"/>
    <property type="match status" value="1"/>
</dbReference>
<dbReference type="InterPro" id="IPR002083">
    <property type="entry name" value="MATH/TRAF_dom"/>
</dbReference>
<dbReference type="InterPro" id="IPR015915">
    <property type="entry name" value="Kelch-typ_b-propeller"/>
</dbReference>
<dbReference type="Gene3D" id="2.120.10.80">
    <property type="entry name" value="Kelch-type beta propeller"/>
    <property type="match status" value="1"/>
</dbReference>
<dbReference type="InterPro" id="IPR000210">
    <property type="entry name" value="BTB/POZ_dom"/>
</dbReference>
<organism evidence="5 6">
    <name type="scientific">Batillaria attramentaria</name>
    <dbReference type="NCBI Taxonomy" id="370345"/>
    <lineage>
        <taxon>Eukaryota</taxon>
        <taxon>Metazoa</taxon>
        <taxon>Spiralia</taxon>
        <taxon>Lophotrochozoa</taxon>
        <taxon>Mollusca</taxon>
        <taxon>Gastropoda</taxon>
        <taxon>Caenogastropoda</taxon>
        <taxon>Sorbeoconcha</taxon>
        <taxon>Cerithioidea</taxon>
        <taxon>Batillariidae</taxon>
        <taxon>Batillaria</taxon>
    </lineage>
</organism>
<dbReference type="SMART" id="SM00225">
    <property type="entry name" value="BTB"/>
    <property type="match status" value="1"/>
</dbReference>
<comment type="caution">
    <text evidence="5">The sequence shown here is derived from an EMBL/GenBank/DDBJ whole genome shotgun (WGS) entry which is preliminary data.</text>
</comment>
<evidence type="ECO:0000259" key="4">
    <source>
        <dbReference type="PROSITE" id="PS50097"/>
    </source>
</evidence>